<evidence type="ECO:0000256" key="2">
    <source>
        <dbReference type="ARBA" id="ARBA00022448"/>
    </source>
</evidence>
<dbReference type="Proteomes" id="UP001075354">
    <property type="component" value="Chromosome 8"/>
</dbReference>
<proteinExistence type="predicted"/>
<dbReference type="SUPFAM" id="SSF50911">
    <property type="entry name" value="Mannose 6-phosphate receptor domain"/>
    <property type="match status" value="1"/>
</dbReference>
<feature type="transmembrane region" description="Helical" evidence="9">
    <location>
        <begin position="173"/>
        <end position="197"/>
    </location>
</feature>
<evidence type="ECO:0000313" key="13">
    <source>
        <dbReference type="Proteomes" id="UP001075354"/>
    </source>
</evidence>
<evidence type="ECO:0000256" key="7">
    <source>
        <dbReference type="ARBA" id="ARBA00023157"/>
    </source>
</evidence>
<evidence type="ECO:0000313" key="12">
    <source>
        <dbReference type="EMBL" id="KAJ1524821.1"/>
    </source>
</evidence>
<gene>
    <name evidence="12" type="ORF">ONE63_009691</name>
</gene>
<organism evidence="12 13">
    <name type="scientific">Megalurothrips usitatus</name>
    <name type="common">bean blossom thrips</name>
    <dbReference type="NCBI Taxonomy" id="439358"/>
    <lineage>
        <taxon>Eukaryota</taxon>
        <taxon>Metazoa</taxon>
        <taxon>Ecdysozoa</taxon>
        <taxon>Arthropoda</taxon>
        <taxon>Hexapoda</taxon>
        <taxon>Insecta</taxon>
        <taxon>Pterygota</taxon>
        <taxon>Neoptera</taxon>
        <taxon>Paraneoptera</taxon>
        <taxon>Thysanoptera</taxon>
        <taxon>Terebrantia</taxon>
        <taxon>Thripoidea</taxon>
        <taxon>Thripidae</taxon>
        <taxon>Megalurothrips</taxon>
    </lineage>
</organism>
<comment type="subcellular location">
    <subcellularLocation>
        <location evidence="1">Endomembrane system</location>
    </subcellularLocation>
</comment>
<dbReference type="PANTHER" id="PTHR15071">
    <property type="entry name" value="MANNOSE-6-PHOSPHATE RECEPTOR FAMILY MEMBER"/>
    <property type="match status" value="1"/>
</dbReference>
<evidence type="ECO:0000256" key="5">
    <source>
        <dbReference type="ARBA" id="ARBA00022989"/>
    </source>
</evidence>
<evidence type="ECO:0000256" key="8">
    <source>
        <dbReference type="ARBA" id="ARBA00023180"/>
    </source>
</evidence>
<comment type="caution">
    <text evidence="12">The sequence shown here is derived from an EMBL/GenBank/DDBJ whole genome shotgun (WGS) entry which is preliminary data.</text>
</comment>
<dbReference type="PROSITE" id="PS51914">
    <property type="entry name" value="MRH"/>
    <property type="match status" value="1"/>
</dbReference>
<evidence type="ECO:0000256" key="1">
    <source>
        <dbReference type="ARBA" id="ARBA00004308"/>
    </source>
</evidence>
<keyword evidence="4 10" id="KW-0732">Signal</keyword>
<sequence>MFLAAAVRVATLLLSVSAINLCGASEFCDSKFKSADTDQARILRGLASVRFTAESHNDGIKTEYTVGVCGNASKADPLAGVLQNGTTVLGRVNSTHIVKGGDWMMIIFGNGDPYPENYNCSGPRYAFVMIHCNHNISAENTMLFIKEARKEKDACFFMFEVHSHLVCIQPEKIGGGMIFTVLFLFVVLTYIIGGIFYRRLVLGAKGLEQIPNFTFWKSVGRRLVEPCKKICRKRSNADGNSWENLGPRVERDDDSLLPP</sequence>
<dbReference type="InterPro" id="IPR028927">
    <property type="entry name" value="Man-6-P_rcpt"/>
</dbReference>
<keyword evidence="7" id="KW-1015">Disulfide bond</keyword>
<dbReference type="PANTHER" id="PTHR15071:SF29">
    <property type="entry name" value="CATION-DEPENDENT MANNOSE-6-PHOSPHATE RECEPTOR"/>
    <property type="match status" value="1"/>
</dbReference>
<dbReference type="InterPro" id="IPR044865">
    <property type="entry name" value="MRH_dom"/>
</dbReference>
<keyword evidence="13" id="KW-1185">Reference proteome</keyword>
<dbReference type="GO" id="GO:0019904">
    <property type="term" value="F:protein domain specific binding"/>
    <property type="evidence" value="ECO:0007669"/>
    <property type="project" value="InterPro"/>
</dbReference>
<accession>A0AAV7XM08</accession>
<dbReference type="GO" id="GO:0006622">
    <property type="term" value="P:protein targeting to lysosome"/>
    <property type="evidence" value="ECO:0007669"/>
    <property type="project" value="InterPro"/>
</dbReference>
<evidence type="ECO:0000256" key="6">
    <source>
        <dbReference type="ARBA" id="ARBA00023136"/>
    </source>
</evidence>
<reference evidence="12" key="1">
    <citation type="submission" date="2022-12" db="EMBL/GenBank/DDBJ databases">
        <title>Chromosome-level genome assembly of the bean flower thrips Megalurothrips usitatus.</title>
        <authorList>
            <person name="Ma L."/>
            <person name="Liu Q."/>
            <person name="Li H."/>
            <person name="Cai W."/>
        </authorList>
    </citation>
    <scope>NUCLEOTIDE SEQUENCE</scope>
    <source>
        <strain evidence="12">Cailab_2022a</strain>
    </source>
</reference>
<dbReference type="InterPro" id="IPR000296">
    <property type="entry name" value="Man-6-P_rcpt_cation_dep"/>
</dbReference>
<dbReference type="GO" id="GO:0005802">
    <property type="term" value="C:trans-Golgi network"/>
    <property type="evidence" value="ECO:0007669"/>
    <property type="project" value="TreeGrafter"/>
</dbReference>
<evidence type="ECO:0000259" key="11">
    <source>
        <dbReference type="PROSITE" id="PS51914"/>
    </source>
</evidence>
<evidence type="ECO:0000256" key="9">
    <source>
        <dbReference type="SAM" id="Phobius"/>
    </source>
</evidence>
<dbReference type="Gene3D" id="2.70.130.10">
    <property type="entry name" value="Mannose-6-phosphate receptor binding domain"/>
    <property type="match status" value="1"/>
</dbReference>
<keyword evidence="3 9" id="KW-0812">Transmembrane</keyword>
<dbReference type="EMBL" id="JAPTSV010000008">
    <property type="protein sequence ID" value="KAJ1524821.1"/>
    <property type="molecule type" value="Genomic_DNA"/>
</dbReference>
<feature type="chain" id="PRO_5044000970" description="MRH domain-containing protein" evidence="10">
    <location>
        <begin position="19"/>
        <end position="259"/>
    </location>
</feature>
<dbReference type="InterPro" id="IPR009011">
    <property type="entry name" value="Man6P_isomerase_rcpt-bd_dom_sf"/>
</dbReference>
<dbReference type="AlphaFoldDB" id="A0AAV7XM08"/>
<feature type="signal peptide" evidence="10">
    <location>
        <begin position="1"/>
        <end position="18"/>
    </location>
</feature>
<keyword evidence="5 9" id="KW-1133">Transmembrane helix</keyword>
<name>A0AAV7XM08_9NEOP</name>
<feature type="domain" description="MRH" evidence="11">
    <location>
        <begin position="20"/>
        <end position="169"/>
    </location>
</feature>
<keyword evidence="2" id="KW-0813">Transport</keyword>
<protein>
    <recommendedName>
        <fullName evidence="11">MRH domain-containing protein</fullName>
    </recommendedName>
</protein>
<dbReference type="PRINTS" id="PR00715">
    <property type="entry name" value="MAN6PRECEPTR"/>
</dbReference>
<evidence type="ECO:0000256" key="3">
    <source>
        <dbReference type="ARBA" id="ARBA00022692"/>
    </source>
</evidence>
<dbReference type="GO" id="GO:0005768">
    <property type="term" value="C:endosome"/>
    <property type="evidence" value="ECO:0007669"/>
    <property type="project" value="InterPro"/>
</dbReference>
<keyword evidence="6 9" id="KW-0472">Membrane</keyword>
<keyword evidence="8" id="KW-0325">Glycoprotein</keyword>
<evidence type="ECO:0000256" key="4">
    <source>
        <dbReference type="ARBA" id="ARBA00022729"/>
    </source>
</evidence>
<evidence type="ECO:0000256" key="10">
    <source>
        <dbReference type="SAM" id="SignalP"/>
    </source>
</evidence>
<dbReference type="Pfam" id="PF02157">
    <property type="entry name" value="Man-6-P_recep"/>
    <property type="match status" value="1"/>
</dbReference>